<proteinExistence type="predicted"/>
<evidence type="ECO:0000313" key="1">
    <source>
        <dbReference type="EMBL" id="SUG48799.1"/>
    </source>
</evidence>
<dbReference type="Proteomes" id="UP000254741">
    <property type="component" value="Unassembled WGS sequence"/>
</dbReference>
<dbReference type="EMBL" id="UGXG01000002">
    <property type="protein sequence ID" value="SUG48799.1"/>
    <property type="molecule type" value="Genomic_DNA"/>
</dbReference>
<organism evidence="1 2">
    <name type="scientific">Salmonella enterica subsp. arizonae</name>
    <dbReference type="NCBI Taxonomy" id="59203"/>
    <lineage>
        <taxon>Bacteria</taxon>
        <taxon>Pseudomonadati</taxon>
        <taxon>Pseudomonadota</taxon>
        <taxon>Gammaproteobacteria</taxon>
        <taxon>Enterobacterales</taxon>
        <taxon>Enterobacteriaceae</taxon>
        <taxon>Salmonella</taxon>
    </lineage>
</organism>
<protein>
    <submittedName>
        <fullName evidence="1">Putrescine-ornithine antiporter</fullName>
    </submittedName>
</protein>
<reference evidence="1 2" key="1">
    <citation type="submission" date="2018-06" db="EMBL/GenBank/DDBJ databases">
        <authorList>
            <consortium name="Pathogen Informatics"/>
            <person name="Doyle S."/>
        </authorList>
    </citation>
    <scope>NUCLEOTIDE SEQUENCE [LARGE SCALE GENOMIC DNA]</scope>
    <source>
        <strain evidence="1 2">NCTC8297</strain>
    </source>
</reference>
<sequence length="37" mass="3938">MLPTKLSEVGTISIISWLVTAGRLDGAGLGVCEMRYV</sequence>
<gene>
    <name evidence="1" type="primary">potE_1</name>
    <name evidence="1" type="ORF">NCTC8297_04110</name>
</gene>
<dbReference type="AlphaFoldDB" id="A0A379TGZ7"/>
<evidence type="ECO:0000313" key="2">
    <source>
        <dbReference type="Proteomes" id="UP000254741"/>
    </source>
</evidence>
<name>A0A379TGZ7_SALER</name>
<accession>A0A379TGZ7</accession>